<protein>
    <submittedName>
        <fullName evidence="1">Uncharacterized protein</fullName>
    </submittedName>
</protein>
<comment type="caution">
    <text evidence="1">The sequence shown here is derived from an EMBL/GenBank/DDBJ whole genome shotgun (WGS) entry which is preliminary data.</text>
</comment>
<evidence type="ECO:0000313" key="2">
    <source>
        <dbReference type="Proteomes" id="UP001230649"/>
    </source>
</evidence>
<accession>A0ACC2UY76</accession>
<dbReference type="Proteomes" id="UP001230649">
    <property type="component" value="Unassembled WGS sequence"/>
</dbReference>
<gene>
    <name evidence="1" type="ORF">QFC20_007564</name>
</gene>
<proteinExistence type="predicted"/>
<sequence length="202" mass="21881">MAISILTARRIASIALVAFSVVVLALSAHVETSVRTFGLSTKSYTLACFTAALTIAGEVVFAVIQWKKPMPILNMGIFFLVIWVFWLASSISVTVSTSDGRSFCSNLNNLTNDPELADLDPELLKMAKKALKSACSEIHASLAFSWMSFVLSTFMAIGLVVLGLRERRNGNHHADAWNLSVMRENGRTGQAAADPFADPVAK</sequence>
<dbReference type="EMBL" id="JASBWS010000192">
    <property type="protein sequence ID" value="KAJ9091737.1"/>
    <property type="molecule type" value="Genomic_DNA"/>
</dbReference>
<keyword evidence="2" id="KW-1185">Reference proteome</keyword>
<evidence type="ECO:0000313" key="1">
    <source>
        <dbReference type="EMBL" id="KAJ9091737.1"/>
    </source>
</evidence>
<name>A0ACC2UY76_9TREE</name>
<organism evidence="1 2">
    <name type="scientific">Naganishia adeliensis</name>
    <dbReference type="NCBI Taxonomy" id="92952"/>
    <lineage>
        <taxon>Eukaryota</taxon>
        <taxon>Fungi</taxon>
        <taxon>Dikarya</taxon>
        <taxon>Basidiomycota</taxon>
        <taxon>Agaricomycotina</taxon>
        <taxon>Tremellomycetes</taxon>
        <taxon>Filobasidiales</taxon>
        <taxon>Filobasidiaceae</taxon>
        <taxon>Naganishia</taxon>
    </lineage>
</organism>
<reference evidence="1" key="1">
    <citation type="submission" date="2023-04" db="EMBL/GenBank/DDBJ databases">
        <title>Draft Genome sequencing of Naganishia species isolated from polar environments using Oxford Nanopore Technology.</title>
        <authorList>
            <person name="Leo P."/>
            <person name="Venkateswaran K."/>
        </authorList>
    </citation>
    <scope>NUCLEOTIDE SEQUENCE</scope>
    <source>
        <strain evidence="1">MNA-CCFEE 5262</strain>
    </source>
</reference>